<accession>A0A5C5RFD0</accession>
<dbReference type="AlphaFoldDB" id="A0A5C5RFD0"/>
<dbReference type="Proteomes" id="UP000317291">
    <property type="component" value="Unassembled WGS sequence"/>
</dbReference>
<name>A0A5C5RFD0_9ACTN</name>
<organism evidence="2 3">
    <name type="scientific">Tsukamurella asaccharolytica</name>
    <dbReference type="NCBI Taxonomy" id="2592067"/>
    <lineage>
        <taxon>Bacteria</taxon>
        <taxon>Bacillati</taxon>
        <taxon>Actinomycetota</taxon>
        <taxon>Actinomycetes</taxon>
        <taxon>Mycobacteriales</taxon>
        <taxon>Tsukamurellaceae</taxon>
        <taxon>Tsukamurella</taxon>
    </lineage>
</organism>
<evidence type="ECO:0000313" key="3">
    <source>
        <dbReference type="Proteomes" id="UP000317291"/>
    </source>
</evidence>
<gene>
    <name evidence="2" type="ORF">FK529_05590</name>
</gene>
<reference evidence="2 3" key="1">
    <citation type="submission" date="2019-06" db="EMBL/GenBank/DDBJ databases">
        <title>Tsukamurella conjunctivitidis sp. nov., Tsukamurella assacharolytica sp. nov. and Tsukamurella sputae sp. nov. isolated from patients with conjunctivitis, bacteraemia (lymphoma) and respiratory infection (sputum) in Hong Kong.</title>
        <authorList>
            <person name="Teng J.L.L."/>
            <person name="Lee H.H."/>
            <person name="Fong J.Y.H."/>
            <person name="Fok K.M.N."/>
            <person name="Lau S.K.P."/>
            <person name="Woo P.C.Y."/>
        </authorList>
    </citation>
    <scope>NUCLEOTIDE SEQUENCE [LARGE SCALE GENOMIC DNA]</scope>
    <source>
        <strain evidence="2 3">HKU71</strain>
    </source>
</reference>
<feature type="region of interest" description="Disordered" evidence="1">
    <location>
        <begin position="1"/>
        <end position="21"/>
    </location>
</feature>
<comment type="caution">
    <text evidence="2">The sequence shown here is derived from an EMBL/GenBank/DDBJ whole genome shotgun (WGS) entry which is preliminary data.</text>
</comment>
<dbReference type="RefSeq" id="WP_146560014.1">
    <property type="nucleotide sequence ID" value="NZ_VIGW01000002.1"/>
</dbReference>
<keyword evidence="3" id="KW-1185">Reference proteome</keyword>
<evidence type="ECO:0000313" key="2">
    <source>
        <dbReference type="EMBL" id="TWS20795.1"/>
    </source>
</evidence>
<sequence length="79" mass="8705">MSTREELYGNDYAADGPDRPEPYEYADLDPSHPEAYQHGSRAITECPECGDDTVVAVRAQGIRACRSCWWTELAGVSAP</sequence>
<protein>
    <submittedName>
        <fullName evidence="2">Uncharacterized protein</fullName>
    </submittedName>
</protein>
<dbReference type="EMBL" id="VIGW01000002">
    <property type="protein sequence ID" value="TWS20795.1"/>
    <property type="molecule type" value="Genomic_DNA"/>
</dbReference>
<evidence type="ECO:0000256" key="1">
    <source>
        <dbReference type="SAM" id="MobiDB-lite"/>
    </source>
</evidence>
<proteinExistence type="predicted"/>